<dbReference type="GO" id="GO:0005759">
    <property type="term" value="C:mitochondrial matrix"/>
    <property type="evidence" value="ECO:0007669"/>
    <property type="project" value="TreeGrafter"/>
</dbReference>
<dbReference type="EC" id="2.1.1.-" evidence="7"/>
<name>A0AAF0YHQ3_9TREE</name>
<dbReference type="InterPro" id="IPR029063">
    <property type="entry name" value="SAM-dependent_MTases_sf"/>
</dbReference>
<dbReference type="GeneID" id="87812497"/>
<dbReference type="GO" id="GO:0006391">
    <property type="term" value="P:transcription initiation at mitochondrial promoter"/>
    <property type="evidence" value="ECO:0007669"/>
    <property type="project" value="TreeGrafter"/>
</dbReference>
<keyword evidence="4 7" id="KW-0949">S-adenosyl-L-methionine</keyword>
<keyword evidence="5" id="KW-0694">RNA-binding</keyword>
<sequence>MPKLRLPPLPPPAEWRTMIPRASAIETSAGMRESVKRHYLTNPTIANQFVRHLGLRDNEVVIDAYASTGIMTRALLAGGRDTTTPKDWAKVAAEVGPIGAQMGKTKRRNSGQFTFPPWDVAHAVPAKIPPKENGEKARTPVLVVANDPAVNQLSRGLGFDPDWAPPNSWDFNHQQDAERMKDFPKRAADRDMTRIYPSQLDDRLKFSISSPFLWDTVPGILSSPEVWPKLPVYDADKTGVEATKRPWLAMAPPITFVASVPDTTLGEQMVSQWITTVVGSDEYGRSWLWQWGRVRVALLVTQSVYDRIMAQSGETIRGKLSVLAQALFHIRPLPPYHHVPDVDKRSKRTYTDMDWRERSAKQPRSSNTIAAPPPTTEVTLTRRDDWFPPAHRSRMVAADGEALVLDPKKRPPKSEVIDRPLLLGLELLPRTDPLVLPETRDSWEYVLRKLFVRESQPLSVVLPSLAFGAENLLDKIEAEDSPYAGRAVSRTTTVRNLEIEEWHRIVDTFDKWAFRPENLIMDSRIDADEGRHVGTSI</sequence>
<organism evidence="9 10">
    <name type="scientific">Vanrija pseudolonga</name>
    <dbReference type="NCBI Taxonomy" id="143232"/>
    <lineage>
        <taxon>Eukaryota</taxon>
        <taxon>Fungi</taxon>
        <taxon>Dikarya</taxon>
        <taxon>Basidiomycota</taxon>
        <taxon>Agaricomycotina</taxon>
        <taxon>Tremellomycetes</taxon>
        <taxon>Trichosporonales</taxon>
        <taxon>Trichosporonaceae</taxon>
        <taxon>Vanrija</taxon>
    </lineage>
</organism>
<gene>
    <name evidence="9" type="ORF">LOC62_07G009334</name>
</gene>
<dbReference type="AlphaFoldDB" id="A0AAF0YHQ3"/>
<keyword evidence="7" id="KW-0698">rRNA processing</keyword>
<evidence type="ECO:0000256" key="6">
    <source>
        <dbReference type="ARBA" id="ARBA00024915"/>
    </source>
</evidence>
<reference evidence="9" key="1">
    <citation type="submission" date="2023-10" db="EMBL/GenBank/DDBJ databases">
        <authorList>
            <person name="Noh H."/>
        </authorList>
    </citation>
    <scope>NUCLEOTIDE SEQUENCE</scope>
    <source>
        <strain evidence="9">DUCC4014</strain>
    </source>
</reference>
<accession>A0AAF0YHQ3</accession>
<dbReference type="Gene3D" id="3.40.50.150">
    <property type="entry name" value="Vaccinia Virus protein VP39"/>
    <property type="match status" value="2"/>
</dbReference>
<dbReference type="SUPFAM" id="SSF53335">
    <property type="entry name" value="S-adenosyl-L-methionine-dependent methyltransferases"/>
    <property type="match status" value="2"/>
</dbReference>
<dbReference type="Gene3D" id="1.10.8.100">
    <property type="entry name" value="Ribosomal RNA adenine dimethylase-like, domain 2"/>
    <property type="match status" value="1"/>
</dbReference>
<proteinExistence type="inferred from homology"/>
<dbReference type="PANTHER" id="PTHR11727:SF17">
    <property type="entry name" value="DIMETHYLADENOSINE TRANSFERASE 1, MITOCHONDRIAL"/>
    <property type="match status" value="1"/>
</dbReference>
<dbReference type="Proteomes" id="UP000827549">
    <property type="component" value="Chromosome 7"/>
</dbReference>
<evidence type="ECO:0000313" key="10">
    <source>
        <dbReference type="Proteomes" id="UP000827549"/>
    </source>
</evidence>
<dbReference type="EMBL" id="CP086720">
    <property type="protein sequence ID" value="WOO85847.1"/>
    <property type="molecule type" value="Genomic_DNA"/>
</dbReference>
<evidence type="ECO:0000256" key="3">
    <source>
        <dbReference type="ARBA" id="ARBA00022679"/>
    </source>
</evidence>
<protein>
    <recommendedName>
        <fullName evidence="7">rRNA adenine N(6)-methyltransferase</fullName>
        <ecNumber evidence="7">2.1.1.-</ecNumber>
    </recommendedName>
</protein>
<feature type="region of interest" description="Disordered" evidence="8">
    <location>
        <begin position="356"/>
        <end position="375"/>
    </location>
</feature>
<comment type="similarity">
    <text evidence="7">Belongs to the class I-like SAM-binding methyltransferase superfamily. rRNA adenine N(6)-methyltransferase family.</text>
</comment>
<dbReference type="InterPro" id="IPR001737">
    <property type="entry name" value="KsgA/Erm"/>
</dbReference>
<keyword evidence="2 7" id="KW-0489">Methyltransferase</keyword>
<evidence type="ECO:0000256" key="2">
    <source>
        <dbReference type="ARBA" id="ARBA00022603"/>
    </source>
</evidence>
<keyword evidence="3 7" id="KW-0808">Transferase</keyword>
<dbReference type="GO" id="GO:0000179">
    <property type="term" value="F:rRNA (adenine-N6,N6-)-dimethyltransferase activity"/>
    <property type="evidence" value="ECO:0007669"/>
    <property type="project" value="TreeGrafter"/>
</dbReference>
<comment type="subcellular location">
    <subcellularLocation>
        <location evidence="1">Mitochondrion</location>
    </subcellularLocation>
</comment>
<evidence type="ECO:0000256" key="7">
    <source>
        <dbReference type="RuleBase" id="RU362106"/>
    </source>
</evidence>
<dbReference type="Pfam" id="PF00398">
    <property type="entry name" value="RrnaAD"/>
    <property type="match status" value="1"/>
</dbReference>
<evidence type="ECO:0000256" key="5">
    <source>
        <dbReference type="ARBA" id="ARBA00022884"/>
    </source>
</evidence>
<dbReference type="PANTHER" id="PTHR11727">
    <property type="entry name" value="DIMETHYLADENOSINE TRANSFERASE"/>
    <property type="match status" value="1"/>
</dbReference>
<dbReference type="InterPro" id="IPR023165">
    <property type="entry name" value="rRNA_Ade_diMease-like_C"/>
</dbReference>
<dbReference type="GO" id="GO:0003723">
    <property type="term" value="F:RNA binding"/>
    <property type="evidence" value="ECO:0007669"/>
    <property type="project" value="UniProtKB-KW"/>
</dbReference>
<dbReference type="RefSeq" id="XP_062631873.1">
    <property type="nucleotide sequence ID" value="XM_062775889.1"/>
</dbReference>
<evidence type="ECO:0000313" key="9">
    <source>
        <dbReference type="EMBL" id="WOO85847.1"/>
    </source>
</evidence>
<keyword evidence="10" id="KW-1185">Reference proteome</keyword>
<evidence type="ECO:0000256" key="1">
    <source>
        <dbReference type="ARBA" id="ARBA00004173"/>
    </source>
</evidence>
<comment type="function">
    <text evidence="6">Mitochondrial transcription factor that confers selective promoter recognition on the core subunit of the yeast mitochondrial RNA polymerase. Interacts with DNA in a non-specific manner.</text>
</comment>
<evidence type="ECO:0000256" key="8">
    <source>
        <dbReference type="SAM" id="MobiDB-lite"/>
    </source>
</evidence>
<dbReference type="GO" id="GO:0034246">
    <property type="term" value="F:mitochondrial transcription factor activity"/>
    <property type="evidence" value="ECO:0007669"/>
    <property type="project" value="TreeGrafter"/>
</dbReference>
<evidence type="ECO:0000256" key="4">
    <source>
        <dbReference type="ARBA" id="ARBA00022691"/>
    </source>
</evidence>